<feature type="transmembrane region" description="Helical" evidence="3">
    <location>
        <begin position="361"/>
        <end position="379"/>
    </location>
</feature>
<feature type="domain" description="PKD" evidence="4">
    <location>
        <begin position="267"/>
        <end position="347"/>
    </location>
</feature>
<comment type="caution">
    <text evidence="5">The sequence shown here is derived from an EMBL/GenBank/DDBJ whole genome shotgun (WGS) entry which is preliminary data.</text>
</comment>
<dbReference type="NCBIfam" id="TIGR04126">
    <property type="entry name" value="PGF_CTERM"/>
    <property type="match status" value="1"/>
</dbReference>
<dbReference type="Pfam" id="PF18204">
    <property type="entry name" value="PGF-CTERM"/>
    <property type="match status" value="1"/>
</dbReference>
<dbReference type="GO" id="GO:0030115">
    <property type="term" value="C:S-layer"/>
    <property type="evidence" value="ECO:0007669"/>
    <property type="project" value="UniProtKB-SubCell"/>
</dbReference>
<dbReference type="SMART" id="SM00089">
    <property type="entry name" value="PKD"/>
    <property type="match status" value="1"/>
</dbReference>
<dbReference type="Pfam" id="PF18911">
    <property type="entry name" value="PKD_4"/>
    <property type="match status" value="1"/>
</dbReference>
<dbReference type="InterPro" id="IPR000601">
    <property type="entry name" value="PKD_dom"/>
</dbReference>
<dbReference type="InterPro" id="IPR026371">
    <property type="entry name" value="PGF_CTERM"/>
</dbReference>
<keyword evidence="3" id="KW-1133">Transmembrane helix</keyword>
<protein>
    <submittedName>
        <fullName evidence="5">PKD domain-containing protein</fullName>
    </submittedName>
</protein>
<evidence type="ECO:0000256" key="2">
    <source>
        <dbReference type="SAM" id="MobiDB-lite"/>
    </source>
</evidence>
<dbReference type="Gene3D" id="2.60.40.10">
    <property type="entry name" value="Immunoglobulins"/>
    <property type="match status" value="1"/>
</dbReference>
<keyword evidence="3" id="KW-0812">Transmembrane</keyword>
<evidence type="ECO:0000256" key="3">
    <source>
        <dbReference type="SAM" id="Phobius"/>
    </source>
</evidence>
<dbReference type="PROSITE" id="PS50093">
    <property type="entry name" value="PKD"/>
    <property type="match status" value="1"/>
</dbReference>
<evidence type="ECO:0000313" key="5">
    <source>
        <dbReference type="EMBL" id="MFD1642514.1"/>
    </source>
</evidence>
<feature type="compositionally biased region" description="Basic and acidic residues" evidence="2">
    <location>
        <begin position="199"/>
        <end position="210"/>
    </location>
</feature>
<dbReference type="Proteomes" id="UP001597052">
    <property type="component" value="Unassembled WGS sequence"/>
</dbReference>
<feature type="region of interest" description="Disordered" evidence="2">
    <location>
        <begin position="198"/>
        <end position="223"/>
    </location>
</feature>
<dbReference type="GO" id="GO:0005886">
    <property type="term" value="C:plasma membrane"/>
    <property type="evidence" value="ECO:0007669"/>
    <property type="project" value="UniProtKB-SubCell"/>
</dbReference>
<evidence type="ECO:0000313" key="6">
    <source>
        <dbReference type="Proteomes" id="UP001597052"/>
    </source>
</evidence>
<gene>
    <name evidence="5" type="ORF">ACFSBW_11575</name>
</gene>
<reference evidence="5 6" key="1">
    <citation type="journal article" date="2019" name="Int. J. Syst. Evol. Microbiol.">
        <title>The Global Catalogue of Microorganisms (GCM) 10K type strain sequencing project: providing services to taxonomists for standard genome sequencing and annotation.</title>
        <authorList>
            <consortium name="The Broad Institute Genomics Platform"/>
            <consortium name="The Broad Institute Genome Sequencing Center for Infectious Disease"/>
            <person name="Wu L."/>
            <person name="Ma J."/>
        </authorList>
    </citation>
    <scope>NUCLEOTIDE SEQUENCE [LARGE SCALE GENOMIC DNA]</scope>
    <source>
        <strain evidence="5 6">CGMCC 1.10593</strain>
    </source>
</reference>
<proteinExistence type="predicted"/>
<name>A0ABD6D8B9_9EURY</name>
<dbReference type="InterPro" id="IPR022409">
    <property type="entry name" value="PKD/Chitinase_dom"/>
</dbReference>
<feature type="compositionally biased region" description="Acidic residues" evidence="2">
    <location>
        <begin position="211"/>
        <end position="221"/>
    </location>
</feature>
<evidence type="ECO:0000259" key="4">
    <source>
        <dbReference type="PROSITE" id="PS50093"/>
    </source>
</evidence>
<keyword evidence="1" id="KW-0732">Signal</keyword>
<dbReference type="InterPro" id="IPR035986">
    <property type="entry name" value="PKD_dom_sf"/>
</dbReference>
<keyword evidence="3" id="KW-0472">Membrane</keyword>
<dbReference type="EMBL" id="JBHUDM010000003">
    <property type="protein sequence ID" value="MFD1642514.1"/>
    <property type="molecule type" value="Genomic_DNA"/>
</dbReference>
<evidence type="ECO:0000256" key="1">
    <source>
        <dbReference type="ARBA" id="ARBA00022729"/>
    </source>
</evidence>
<organism evidence="5 6">
    <name type="scientific">Halohasta litorea</name>
    <dbReference type="NCBI Taxonomy" id="869891"/>
    <lineage>
        <taxon>Archaea</taxon>
        <taxon>Methanobacteriati</taxon>
        <taxon>Methanobacteriota</taxon>
        <taxon>Stenosarchaea group</taxon>
        <taxon>Halobacteria</taxon>
        <taxon>Halobacteriales</taxon>
        <taxon>Haloferacaceae</taxon>
        <taxon>Halohasta</taxon>
    </lineage>
</organism>
<sequence length="384" mass="42243">MSAQSDQPAQPADDEYTYRIEQGDQEFEVQPIQGDVPVEEFYDYRYPYQDRENPSWGRSFSSEGTIPYQQDSTSILMLYEGPNGVSLVAVHDKYHEERENGTVGSSVSWELTGLPEDGEWAVIDDDYDWRNETVEKDDIHQLDADHRAGAAGNDGEPPEDVDARLSWVWTTARTDGMAYRGLGGEDVSITIDPAFNENSYHRYGDDRRPDEDPDDPEEGEEYNGTIDDWQVISATDGGEDFKRVWFDSLEEEVEIERVPESEIESAAPVAALSGPEQATVGEEVAFNTSGTTGEIERYEWTVDGDPVESADGSTLNHTFEEPGTAEVEVTVTTASNQTDTESQPVEVVDGEGSASGVQTPGFGIVAAVIALIGATLLGVRRRSG</sequence>
<dbReference type="AlphaFoldDB" id="A0ABD6D8B9"/>
<dbReference type="InterPro" id="IPR013783">
    <property type="entry name" value="Ig-like_fold"/>
</dbReference>
<accession>A0ABD6D8B9</accession>
<dbReference type="SUPFAM" id="SSF49299">
    <property type="entry name" value="PKD domain"/>
    <property type="match status" value="1"/>
</dbReference>
<keyword evidence="6" id="KW-1185">Reference proteome</keyword>
<dbReference type="RefSeq" id="WP_256395913.1">
    <property type="nucleotide sequence ID" value="NZ_JANHDJ010000003.1"/>
</dbReference>
<dbReference type="CDD" id="cd00146">
    <property type="entry name" value="PKD"/>
    <property type="match status" value="1"/>
</dbReference>